<name>A0A285JYT7_9ACTN</name>
<dbReference type="Proteomes" id="UP000219612">
    <property type="component" value="Unassembled WGS sequence"/>
</dbReference>
<evidence type="ECO:0000313" key="3">
    <source>
        <dbReference type="Proteomes" id="UP000219612"/>
    </source>
</evidence>
<proteinExistence type="predicted"/>
<dbReference type="EMBL" id="OBDY01000028">
    <property type="protein sequence ID" value="SNY65233.1"/>
    <property type="molecule type" value="Genomic_DNA"/>
</dbReference>
<keyword evidence="1" id="KW-1133">Transmembrane helix</keyword>
<gene>
    <name evidence="2" type="ORF">SAMN05421748_1287</name>
</gene>
<accession>A0A285JYT7</accession>
<evidence type="ECO:0000256" key="1">
    <source>
        <dbReference type="SAM" id="Phobius"/>
    </source>
</evidence>
<organism evidence="2 3">
    <name type="scientific">Paractinoplanes atraurantiacus</name>
    <dbReference type="NCBI Taxonomy" id="1036182"/>
    <lineage>
        <taxon>Bacteria</taxon>
        <taxon>Bacillati</taxon>
        <taxon>Actinomycetota</taxon>
        <taxon>Actinomycetes</taxon>
        <taxon>Micromonosporales</taxon>
        <taxon>Micromonosporaceae</taxon>
        <taxon>Paractinoplanes</taxon>
    </lineage>
</organism>
<reference evidence="2 3" key="1">
    <citation type="submission" date="2017-09" db="EMBL/GenBank/DDBJ databases">
        <authorList>
            <person name="Ehlers B."/>
            <person name="Leendertz F.H."/>
        </authorList>
    </citation>
    <scope>NUCLEOTIDE SEQUENCE [LARGE SCALE GENOMIC DNA]</scope>
    <source>
        <strain evidence="2 3">CGMCC 4.6857</strain>
    </source>
</reference>
<dbReference type="AlphaFoldDB" id="A0A285JYT7"/>
<keyword evidence="1" id="KW-0812">Transmembrane</keyword>
<sequence>MERIRDLLDEAVGELEPSDPDPVAGVMRRGRAVRARRAAVAGVVAAVLVGGGVAGGWRMAAEEPRPAAGDGWVAPHVVDGVVVAGALELPVPDGWRVVVADEAAPCEKLERTILLVMPGQGGCQKAPVEMRRAVSGGIGGVLFGPVAPEELGGGPFTSLASLTLRGGEPAWLVNGVGSQEPDLRPYEGDDYLSLLLPWSETIIGLRMDGAAKKEIVDSMRSDPSRAGVLALPENASSVSLTLPDDTGRIRAAGRIGSDDPTTAAAVLRLLRGQTDVVGDADACAGPEQLNARLVLRGAGSYTVIISLGERCQEAVSSAGGRVRLSDATVAELKRLFGIATVVAK</sequence>
<protein>
    <submittedName>
        <fullName evidence="2">Uncharacterized protein</fullName>
    </submittedName>
</protein>
<keyword evidence="3" id="KW-1185">Reference proteome</keyword>
<evidence type="ECO:0000313" key="2">
    <source>
        <dbReference type="EMBL" id="SNY65233.1"/>
    </source>
</evidence>
<feature type="transmembrane region" description="Helical" evidence="1">
    <location>
        <begin position="38"/>
        <end position="57"/>
    </location>
</feature>
<keyword evidence="1" id="KW-0472">Membrane</keyword>